<feature type="transmembrane region" description="Helical" evidence="2">
    <location>
        <begin position="193"/>
        <end position="213"/>
    </location>
</feature>
<gene>
    <name evidence="3" type="ORF">R8Z58_15065</name>
</gene>
<protein>
    <recommendedName>
        <fullName evidence="5">Integral membrane protein</fullName>
    </recommendedName>
</protein>
<comment type="caution">
    <text evidence="3">The sequence shown here is derived from an EMBL/GenBank/DDBJ whole genome shotgun (WGS) entry which is preliminary data.</text>
</comment>
<keyword evidence="2" id="KW-0472">Membrane</keyword>
<feature type="region of interest" description="Disordered" evidence="1">
    <location>
        <begin position="1"/>
        <end position="60"/>
    </location>
</feature>
<evidence type="ECO:0000313" key="3">
    <source>
        <dbReference type="EMBL" id="MDW4574099.1"/>
    </source>
</evidence>
<keyword evidence="4" id="KW-1185">Reference proteome</keyword>
<feature type="transmembrane region" description="Helical" evidence="2">
    <location>
        <begin position="121"/>
        <end position="142"/>
    </location>
</feature>
<name>A0ABU4H884_9MICO</name>
<accession>A0ABU4H884</accession>
<keyword evidence="2" id="KW-0812">Transmembrane</keyword>
<dbReference type="RefSeq" id="WP_318354600.1">
    <property type="nucleotide sequence ID" value="NZ_JAWQEV010000005.1"/>
</dbReference>
<feature type="transmembrane region" description="Helical" evidence="2">
    <location>
        <begin position="154"/>
        <end position="181"/>
    </location>
</feature>
<evidence type="ECO:0000256" key="1">
    <source>
        <dbReference type="SAM" id="MobiDB-lite"/>
    </source>
</evidence>
<keyword evidence="2" id="KW-1133">Transmembrane helix</keyword>
<reference evidence="3 4" key="1">
    <citation type="submission" date="2023-11" db="EMBL/GenBank/DDBJ databases">
        <title>Draft genome sequence of Microbacterium arthrosphaerae JCM 30492.</title>
        <authorList>
            <person name="Zhang G."/>
            <person name="Ding Y."/>
        </authorList>
    </citation>
    <scope>NUCLEOTIDE SEQUENCE [LARGE SCALE GENOMIC DNA]</scope>
    <source>
        <strain evidence="3 4">JCM 30492</strain>
    </source>
</reference>
<evidence type="ECO:0008006" key="5">
    <source>
        <dbReference type="Google" id="ProtNLM"/>
    </source>
</evidence>
<dbReference type="EMBL" id="JAWQEV010000005">
    <property type="protein sequence ID" value="MDW4574099.1"/>
    <property type="molecule type" value="Genomic_DNA"/>
</dbReference>
<feature type="compositionally biased region" description="Low complexity" evidence="1">
    <location>
        <begin position="34"/>
        <end position="60"/>
    </location>
</feature>
<proteinExistence type="predicted"/>
<organism evidence="3 4">
    <name type="scientific">Microbacterium arthrosphaerae</name>
    <dbReference type="NCBI Taxonomy" id="792652"/>
    <lineage>
        <taxon>Bacteria</taxon>
        <taxon>Bacillati</taxon>
        <taxon>Actinomycetota</taxon>
        <taxon>Actinomycetes</taxon>
        <taxon>Micrococcales</taxon>
        <taxon>Microbacteriaceae</taxon>
        <taxon>Microbacterium</taxon>
    </lineage>
</organism>
<evidence type="ECO:0000313" key="4">
    <source>
        <dbReference type="Proteomes" id="UP001283109"/>
    </source>
</evidence>
<sequence>MTTPSNAPEQSPDHPEAAGAPSGYAVPPAPAGHPDAPQYAAPGAAQHAAPDAPQYAAPDAPQYAAPGAAQYAAPDALQYAAPDAPYGAAPQYAAPGYAAGAYAPSAYPAAAATPAPARNPLGLAALIIGGILMLNSLVSLLVQTATIRGGNFPMIGAITAFFSVAQGALAVAAIVCGAIALTRKGRAKGAAGVGLGIGIAVLWSVLNGLFYSFGMQFMY</sequence>
<evidence type="ECO:0000256" key="2">
    <source>
        <dbReference type="SAM" id="Phobius"/>
    </source>
</evidence>
<dbReference type="Proteomes" id="UP001283109">
    <property type="component" value="Unassembled WGS sequence"/>
</dbReference>